<protein>
    <submittedName>
        <fullName evidence="4">tRNA (N6-threonylcarbamoyladenosine(37)-N6)-methyltransferase TrmO</fullName>
    </submittedName>
</protein>
<dbReference type="SUPFAM" id="SSF118196">
    <property type="entry name" value="YaeB-like"/>
    <property type="match status" value="1"/>
</dbReference>
<dbReference type="PROSITE" id="PS01318">
    <property type="entry name" value="TSAA_1"/>
    <property type="match status" value="1"/>
</dbReference>
<dbReference type="InterPro" id="IPR040372">
    <property type="entry name" value="YaeB-like"/>
</dbReference>
<dbReference type="InterPro" id="IPR036414">
    <property type="entry name" value="YaeB_N_sf"/>
</dbReference>
<evidence type="ECO:0000256" key="1">
    <source>
        <dbReference type="ARBA" id="ARBA00022691"/>
    </source>
</evidence>
<dbReference type="InterPro" id="IPR023370">
    <property type="entry name" value="TrmO-like_N"/>
</dbReference>
<evidence type="ECO:0000313" key="5">
    <source>
        <dbReference type="Proteomes" id="UP000604083"/>
    </source>
</evidence>
<dbReference type="AlphaFoldDB" id="A0A934RLW0"/>
<sequence>MQPIGYLHSPWREKFGVPRQPGLIPEAWGEVEFLPEFAAVEAREGLEGFTHLWVTFLFDQVAPEQTRLRVRPPRLGGNEKVGVFATRSPFRPNRLGLSLCEIETVFPVLRLRGVDIVDGTPILDLRPYIPYVDSVPEAEAGFARVPPERDEVAIAEGVRAEWEGLSDEEQRLLQGMIALRPGPAYQAGEERTYRASVGDHEVAWQATATGALVTELRNIS</sequence>
<evidence type="ECO:0000259" key="3">
    <source>
        <dbReference type="PROSITE" id="PS51668"/>
    </source>
</evidence>
<reference evidence="4" key="1">
    <citation type="submission" date="2021-01" db="EMBL/GenBank/DDBJ databases">
        <title>Modified the classification status of verrucomicrobia.</title>
        <authorList>
            <person name="Feng X."/>
        </authorList>
    </citation>
    <scope>NUCLEOTIDE SEQUENCE</scope>
    <source>
        <strain evidence="4">KCTC 12986</strain>
    </source>
</reference>
<dbReference type="Gene3D" id="2.40.30.70">
    <property type="entry name" value="YaeB-like"/>
    <property type="match status" value="1"/>
</dbReference>
<dbReference type="Pfam" id="PF01980">
    <property type="entry name" value="TrmO_N"/>
    <property type="match status" value="1"/>
</dbReference>
<comment type="similarity">
    <text evidence="2">Belongs to the tRNA methyltransferase O family.</text>
</comment>
<dbReference type="InterPro" id="IPR023368">
    <property type="entry name" value="UPF0066_cons_site"/>
</dbReference>
<dbReference type="EMBL" id="JAENIO010000018">
    <property type="protein sequence ID" value="MBK1834157.1"/>
    <property type="molecule type" value="Genomic_DNA"/>
</dbReference>
<dbReference type="RefSeq" id="WP_377173801.1">
    <property type="nucleotide sequence ID" value="NZ_JBHUJA010000004.1"/>
</dbReference>
<organism evidence="4 5">
    <name type="scientific">Roseibacillus ishigakijimensis</name>
    <dbReference type="NCBI Taxonomy" id="454146"/>
    <lineage>
        <taxon>Bacteria</taxon>
        <taxon>Pseudomonadati</taxon>
        <taxon>Verrucomicrobiota</taxon>
        <taxon>Verrucomicrobiia</taxon>
        <taxon>Verrucomicrobiales</taxon>
        <taxon>Verrucomicrobiaceae</taxon>
        <taxon>Roseibacillus</taxon>
    </lineage>
</organism>
<dbReference type="InterPro" id="IPR036413">
    <property type="entry name" value="YaeB-like_sf"/>
</dbReference>
<dbReference type="PROSITE" id="PS51668">
    <property type="entry name" value="TSAA_2"/>
    <property type="match status" value="1"/>
</dbReference>
<dbReference type="CDD" id="cd09281">
    <property type="entry name" value="UPF0066"/>
    <property type="match status" value="1"/>
</dbReference>
<proteinExistence type="inferred from homology"/>
<keyword evidence="1" id="KW-0949">S-adenosyl-L-methionine</keyword>
<name>A0A934RLW0_9BACT</name>
<dbReference type="Gene3D" id="3.30.2310.10">
    <property type="entry name" value="YaeB-like"/>
    <property type="match status" value="1"/>
</dbReference>
<accession>A0A934RLW0</accession>
<dbReference type="PANTHER" id="PTHR12818">
    <property type="entry name" value="TRNA (ADENINE(37)-N6)-METHYLTRANSFERASE"/>
    <property type="match status" value="1"/>
</dbReference>
<comment type="caution">
    <text evidence="4">The sequence shown here is derived from an EMBL/GenBank/DDBJ whole genome shotgun (WGS) entry which is preliminary data.</text>
</comment>
<dbReference type="NCBIfam" id="TIGR00104">
    <property type="entry name" value="tRNA_TsaA"/>
    <property type="match status" value="1"/>
</dbReference>
<dbReference type="Proteomes" id="UP000604083">
    <property type="component" value="Unassembled WGS sequence"/>
</dbReference>
<keyword evidence="5" id="KW-1185">Reference proteome</keyword>
<feature type="domain" description="TsaA-like" evidence="3">
    <location>
        <begin position="1"/>
        <end position="137"/>
    </location>
</feature>
<evidence type="ECO:0000256" key="2">
    <source>
        <dbReference type="ARBA" id="ARBA00033753"/>
    </source>
</evidence>
<evidence type="ECO:0000313" key="4">
    <source>
        <dbReference type="EMBL" id="MBK1834157.1"/>
    </source>
</evidence>
<gene>
    <name evidence="4" type="primary">tsaA</name>
    <name evidence="4" type="ORF">JIN78_08795</name>
</gene>
<dbReference type="PANTHER" id="PTHR12818:SF0">
    <property type="entry name" value="TRNA (ADENINE(37)-N6)-METHYLTRANSFERASE"/>
    <property type="match status" value="1"/>
</dbReference>